<dbReference type="EMBL" id="OZ026884">
    <property type="protein sequence ID" value="CAL1239283.1"/>
    <property type="molecule type" value="Genomic_DNA"/>
</dbReference>
<evidence type="ECO:0000259" key="1">
    <source>
        <dbReference type="SMART" id="SM00563"/>
    </source>
</evidence>
<reference evidence="2 3" key="1">
    <citation type="submission" date="2024-04" db="EMBL/GenBank/DDBJ databases">
        <authorList>
            <person name="Cremers G."/>
        </authorList>
    </citation>
    <scope>NUCLEOTIDE SEQUENCE [LARGE SCALE GENOMIC DNA]</scope>
    <source>
        <strain evidence="2">MeCH1-AG</strain>
    </source>
</reference>
<keyword evidence="2" id="KW-0012">Acyltransferase</keyword>
<dbReference type="SUPFAM" id="SSF69593">
    <property type="entry name" value="Glycerol-3-phosphate (1)-acyltransferase"/>
    <property type="match status" value="1"/>
</dbReference>
<evidence type="ECO:0000313" key="3">
    <source>
        <dbReference type="Proteomes" id="UP001497493"/>
    </source>
</evidence>
<sequence>MIKRAVRWLLTRLFRVRLLGIEHYHQAGDRVLIVANHCSYLDPILLWAFLPDEVTFAISTLMFQRWWVKPGLWFAKVFPMNTLQPLSVKALTNYVKGNRKAAIFPEGRITVTGSLMKIYEGAALIADKADAMVLPIRIDGTQYTPFSHLQGVVRLRWFPPITMTLLPPRKLTLPAGVTGHERRRRLGLLLSDLMSNMIFETGRHRQTLFGALLDARAVHGGGHALLEDLQRQPLSYNRLIAGALALGKALLPLTRPAENVGLLLPNLNSTVAAFLGLQVHGRVPALLNYSAGLHTLRSCCGLARIKTLLTSRQFITAANLQGIVTALAERIRIVYLEDVAATIGLGGKIRAYLAALSADYWYRRRDRADDPAVILFTSGSEGAPKGVVLSHANLLSNREQLAARLDLTPRDVLLNAMPMFHAFGLTAGTLLPLLYGMRTFLYPSPLHYRIIPEIAYDINATVLFGTNTFLAGYAKHANPYDFYRVRYVFAGAEKLQPETRRLWAEKFGLRVMEGYGTTETAPILTANTPMFYRAGTVGRFMPGIDWRLEEVPGVEMGGRLHVAGPNVMLGYLRPDQSGALDPPSSRYGQGWYDTGDIVQVDDEGFVTILGRAKRFAKVGGEMISLALVEDLAARLWPGHLHAAVTLPDDRRGEKIVLATQYPAADRGALAKYGHQQGYSELVLPREVRVIKDMPLLATGKVDYPALTSRIRDGQDAA</sequence>
<dbReference type="Gene3D" id="3.40.50.12780">
    <property type="entry name" value="N-terminal domain of ligase-like"/>
    <property type="match status" value="1"/>
</dbReference>
<accession>A0ABM9NFB2</accession>
<dbReference type="RefSeq" id="WP_348758860.1">
    <property type="nucleotide sequence ID" value="NZ_OZ026884.1"/>
</dbReference>
<dbReference type="Pfam" id="PF01553">
    <property type="entry name" value="Acyltransferase"/>
    <property type="match status" value="1"/>
</dbReference>
<organism evidence="2 3">
    <name type="scientific">Candidatus Methylocalor cossyra</name>
    <dbReference type="NCBI Taxonomy" id="3108543"/>
    <lineage>
        <taxon>Bacteria</taxon>
        <taxon>Pseudomonadati</taxon>
        <taxon>Pseudomonadota</taxon>
        <taxon>Gammaproteobacteria</taxon>
        <taxon>Methylococcales</taxon>
        <taxon>Methylococcaceae</taxon>
        <taxon>Candidatus Methylocalor</taxon>
    </lineage>
</organism>
<dbReference type="InterPro" id="IPR045851">
    <property type="entry name" value="AMP-bd_C_sf"/>
</dbReference>
<dbReference type="InterPro" id="IPR000873">
    <property type="entry name" value="AMP-dep_synth/lig_dom"/>
</dbReference>
<dbReference type="Pfam" id="PF00501">
    <property type="entry name" value="AMP-binding"/>
    <property type="match status" value="1"/>
</dbReference>
<feature type="domain" description="Phospholipid/glycerol acyltransferase" evidence="1">
    <location>
        <begin position="31"/>
        <end position="141"/>
    </location>
</feature>
<dbReference type="Proteomes" id="UP001497493">
    <property type="component" value="Chromosome"/>
</dbReference>
<dbReference type="Gene3D" id="3.30.300.30">
    <property type="match status" value="1"/>
</dbReference>
<dbReference type="InterPro" id="IPR002123">
    <property type="entry name" value="Plipid/glycerol_acylTrfase"/>
</dbReference>
<evidence type="ECO:0000313" key="2">
    <source>
        <dbReference type="EMBL" id="CAL1239283.1"/>
    </source>
</evidence>
<dbReference type="EC" id="2.3.1.40" evidence="2"/>
<protein>
    <submittedName>
        <fullName evidence="2">2-acylglycerophosphoethanolamine acyltransferase / Acyl-[acyl-carrier-protein] synthetase</fullName>
        <ecNumber evidence="2">2.3.1.40</ecNumber>
        <ecNumber evidence="2">6.2.1.20</ecNumber>
    </submittedName>
</protein>
<dbReference type="SMART" id="SM00563">
    <property type="entry name" value="PlsC"/>
    <property type="match status" value="1"/>
</dbReference>
<dbReference type="InterPro" id="IPR020845">
    <property type="entry name" value="AMP-binding_CS"/>
</dbReference>
<proteinExistence type="predicted"/>
<keyword evidence="2" id="KW-0436">Ligase</keyword>
<dbReference type="PROSITE" id="PS00455">
    <property type="entry name" value="AMP_BINDING"/>
    <property type="match status" value="1"/>
</dbReference>
<dbReference type="SUPFAM" id="SSF56801">
    <property type="entry name" value="Acetyl-CoA synthetase-like"/>
    <property type="match status" value="1"/>
</dbReference>
<dbReference type="PANTHER" id="PTHR43201">
    <property type="entry name" value="ACYL-COA SYNTHETASE"/>
    <property type="match status" value="1"/>
</dbReference>
<gene>
    <name evidence="2" type="primary">aas</name>
    <name evidence="2" type="ORF">MECH1_V1_0507</name>
</gene>
<dbReference type="GO" id="GO:0008779">
    <property type="term" value="F:acyl-[acyl-carrier-protein]-phospholipid O-acyltransferase activity"/>
    <property type="evidence" value="ECO:0007669"/>
    <property type="project" value="UniProtKB-EC"/>
</dbReference>
<dbReference type="EC" id="6.2.1.20" evidence="2"/>
<dbReference type="CDD" id="cd07989">
    <property type="entry name" value="LPLAT_AGPAT-like"/>
    <property type="match status" value="1"/>
</dbReference>
<dbReference type="PANTHER" id="PTHR43201:SF32">
    <property type="entry name" value="2-SUCCINYLBENZOATE--COA LIGASE, CHLOROPLASTIC_PEROXISOMAL"/>
    <property type="match status" value="1"/>
</dbReference>
<keyword evidence="3" id="KW-1185">Reference proteome</keyword>
<dbReference type="InterPro" id="IPR042099">
    <property type="entry name" value="ANL_N_sf"/>
</dbReference>
<dbReference type="GO" id="GO:0008922">
    <property type="term" value="F:long-chain fatty acid [acyl-carrier-protein] ligase activity"/>
    <property type="evidence" value="ECO:0007669"/>
    <property type="project" value="UniProtKB-EC"/>
</dbReference>
<name>A0ABM9NFB2_9GAMM</name>
<keyword evidence="2" id="KW-0808">Transferase</keyword>